<evidence type="ECO:0000313" key="2">
    <source>
        <dbReference type="EMBL" id="KZV93065.1"/>
    </source>
</evidence>
<dbReference type="InParanoid" id="A0A165I8W7"/>
<dbReference type="GO" id="GO:0005634">
    <property type="term" value="C:nucleus"/>
    <property type="evidence" value="ECO:0007669"/>
    <property type="project" value="TreeGrafter"/>
</dbReference>
<name>A0A165I8W7_EXIGL</name>
<dbReference type="InterPro" id="IPR001214">
    <property type="entry name" value="SET_dom"/>
</dbReference>
<evidence type="ECO:0000259" key="1">
    <source>
        <dbReference type="PROSITE" id="PS50280"/>
    </source>
</evidence>
<dbReference type="PANTHER" id="PTHR12197:SF294">
    <property type="entry name" value="POTENTIAL PROTEIN LYSINE METHYLTRANSFERASE SET6"/>
    <property type="match status" value="1"/>
</dbReference>
<dbReference type="Proteomes" id="UP000077266">
    <property type="component" value="Unassembled WGS sequence"/>
</dbReference>
<protein>
    <submittedName>
        <fullName evidence="2">SET domain-containing protein</fullName>
    </submittedName>
</protein>
<dbReference type="CDD" id="cd20071">
    <property type="entry name" value="SET_SMYD"/>
    <property type="match status" value="1"/>
</dbReference>
<keyword evidence="3" id="KW-1185">Reference proteome</keyword>
<organism evidence="2 3">
    <name type="scientific">Exidia glandulosa HHB12029</name>
    <dbReference type="NCBI Taxonomy" id="1314781"/>
    <lineage>
        <taxon>Eukaryota</taxon>
        <taxon>Fungi</taxon>
        <taxon>Dikarya</taxon>
        <taxon>Basidiomycota</taxon>
        <taxon>Agaricomycotina</taxon>
        <taxon>Agaricomycetes</taxon>
        <taxon>Auriculariales</taxon>
        <taxon>Exidiaceae</taxon>
        <taxon>Exidia</taxon>
    </lineage>
</organism>
<dbReference type="SUPFAM" id="SSF82199">
    <property type="entry name" value="SET domain"/>
    <property type="match status" value="1"/>
</dbReference>
<dbReference type="PANTHER" id="PTHR12197">
    <property type="entry name" value="HISTONE-LYSINE N-METHYLTRANSFERASE SMYD"/>
    <property type="match status" value="1"/>
</dbReference>
<dbReference type="OrthoDB" id="1028014at2759"/>
<evidence type="ECO:0000313" key="3">
    <source>
        <dbReference type="Proteomes" id="UP000077266"/>
    </source>
</evidence>
<sequence length="357" mass="39215">MTLSTLAENELFEIRLTAWSGRGVFARQPIAAGTTVYVTDPCSVHVIYRIFRREVCNWCWAYDNGQTYKITSDLCPQAAYFCSDGCKELWERDVGSLGCQAWDKLEAWLRKAKKAEDEPADAPRLSVLEVDNAWVKAVALGTLVLSGRRSSTTVATSKAERKALMQAQGLAAHDDVLSFLLSAIIAAHAHPNSFALLRTLEAVEVPYRCAEHLAAHTDSFLVLLALLPLDLLSSAADVADIIRTVARADAHNSFGIWSGPGGVASSSGEMLGYGTWPDASFFNHSCAPVLGARVREGRVWKFVTSRDVEMDEEMTISYLSAEELKETDVTARRAVLERAWGFRCRCARCVEESGEGV</sequence>
<feature type="domain" description="SET" evidence="1">
    <location>
        <begin position="10"/>
        <end position="319"/>
    </location>
</feature>
<accession>A0A165I8W7</accession>
<dbReference type="AlphaFoldDB" id="A0A165I8W7"/>
<dbReference type="EMBL" id="KV425996">
    <property type="protein sequence ID" value="KZV93065.1"/>
    <property type="molecule type" value="Genomic_DNA"/>
</dbReference>
<dbReference type="Pfam" id="PF00856">
    <property type="entry name" value="SET"/>
    <property type="match status" value="1"/>
</dbReference>
<dbReference type="PROSITE" id="PS50280">
    <property type="entry name" value="SET"/>
    <property type="match status" value="1"/>
</dbReference>
<proteinExistence type="predicted"/>
<dbReference type="InterPro" id="IPR046341">
    <property type="entry name" value="SET_dom_sf"/>
</dbReference>
<dbReference type="STRING" id="1314781.A0A165I8W7"/>
<dbReference type="InterPro" id="IPR050869">
    <property type="entry name" value="H3K4_H4K5_MeTrfase"/>
</dbReference>
<gene>
    <name evidence="2" type="ORF">EXIGLDRAFT_717601</name>
</gene>
<dbReference type="Gene3D" id="2.170.270.10">
    <property type="entry name" value="SET domain"/>
    <property type="match status" value="1"/>
</dbReference>
<reference evidence="2 3" key="1">
    <citation type="journal article" date="2016" name="Mol. Biol. Evol.">
        <title>Comparative Genomics of Early-Diverging Mushroom-Forming Fungi Provides Insights into the Origins of Lignocellulose Decay Capabilities.</title>
        <authorList>
            <person name="Nagy L.G."/>
            <person name="Riley R."/>
            <person name="Tritt A."/>
            <person name="Adam C."/>
            <person name="Daum C."/>
            <person name="Floudas D."/>
            <person name="Sun H."/>
            <person name="Yadav J.S."/>
            <person name="Pangilinan J."/>
            <person name="Larsson K.H."/>
            <person name="Matsuura K."/>
            <person name="Barry K."/>
            <person name="Labutti K."/>
            <person name="Kuo R."/>
            <person name="Ohm R.A."/>
            <person name="Bhattacharya S.S."/>
            <person name="Shirouzu T."/>
            <person name="Yoshinaga Y."/>
            <person name="Martin F.M."/>
            <person name="Grigoriev I.V."/>
            <person name="Hibbett D.S."/>
        </authorList>
    </citation>
    <scope>NUCLEOTIDE SEQUENCE [LARGE SCALE GENOMIC DNA]</scope>
    <source>
        <strain evidence="2 3">HHB12029</strain>
    </source>
</reference>